<dbReference type="RefSeq" id="WP_343031661.1">
    <property type="nucleotide sequence ID" value="NZ_CABPSN010000001.1"/>
</dbReference>
<reference evidence="1 2" key="1">
    <citation type="submission" date="2019-08" db="EMBL/GenBank/DDBJ databases">
        <authorList>
            <person name="Peeters C."/>
        </authorList>
    </citation>
    <scope>NUCLEOTIDE SEQUENCE [LARGE SCALE GENOMIC DNA]</scope>
    <source>
        <strain evidence="1 2">LMG 31011</strain>
    </source>
</reference>
<dbReference type="AlphaFoldDB" id="A0A5E4SJT8"/>
<dbReference type="Proteomes" id="UP000366819">
    <property type="component" value="Unassembled WGS sequence"/>
</dbReference>
<keyword evidence="2" id="KW-1185">Reference proteome</keyword>
<evidence type="ECO:0000313" key="1">
    <source>
        <dbReference type="EMBL" id="VVD74724.1"/>
    </source>
</evidence>
<gene>
    <name evidence="1" type="ORF">PAQ31011_00806</name>
</gene>
<proteinExistence type="predicted"/>
<dbReference type="EMBL" id="CABPSN010000001">
    <property type="protein sequence ID" value="VVD74724.1"/>
    <property type="molecule type" value="Genomic_DNA"/>
</dbReference>
<evidence type="ECO:0000313" key="2">
    <source>
        <dbReference type="Proteomes" id="UP000366819"/>
    </source>
</evidence>
<accession>A0A5E4SJT8</accession>
<name>A0A5E4SJT8_9BURK</name>
<sequence>MSKACGCDEFTMCAECWQGVVPLANVAKPTVSAPGLLIAAKSHMEARAAQYDKPEGERSMRKAVEAFNAITGRNLTEPEGWLLLQVLKDVRLFQRPGYHADSAEDCIAYAALKGEAKAREAV</sequence>
<organism evidence="1 2">
    <name type="scientific">Pandoraea aquatica</name>
    <dbReference type="NCBI Taxonomy" id="2508290"/>
    <lineage>
        <taxon>Bacteria</taxon>
        <taxon>Pseudomonadati</taxon>
        <taxon>Pseudomonadota</taxon>
        <taxon>Betaproteobacteria</taxon>
        <taxon>Burkholderiales</taxon>
        <taxon>Burkholderiaceae</taxon>
        <taxon>Pandoraea</taxon>
    </lineage>
</organism>
<protein>
    <submittedName>
        <fullName evidence="1">Uncharacterized protein</fullName>
    </submittedName>
</protein>